<proteinExistence type="predicted"/>
<evidence type="ECO:0000313" key="1">
    <source>
        <dbReference type="EMBL" id="EHL05360.1"/>
    </source>
</evidence>
<dbReference type="AlphaFoldDB" id="G9XSM1"/>
<accession>G9XSM1</accession>
<organism evidence="1 2">
    <name type="scientific">Desulfitobacterium hafniense DP7</name>
    <dbReference type="NCBI Taxonomy" id="537010"/>
    <lineage>
        <taxon>Bacteria</taxon>
        <taxon>Bacillati</taxon>
        <taxon>Bacillota</taxon>
        <taxon>Clostridia</taxon>
        <taxon>Eubacteriales</taxon>
        <taxon>Desulfitobacteriaceae</taxon>
        <taxon>Desulfitobacterium</taxon>
    </lineage>
</organism>
<gene>
    <name evidence="1" type="ORF">HMPREF0322_03915</name>
</gene>
<sequence>MNSSAMTCFPPLWKIPNIKSSCQRTASSLTRAFTCKNTEQT</sequence>
<protein>
    <submittedName>
        <fullName evidence="1">Uncharacterized protein</fullName>
    </submittedName>
</protein>
<comment type="caution">
    <text evidence="1">The sequence shown here is derived from an EMBL/GenBank/DDBJ whole genome shotgun (WGS) entry which is preliminary data.</text>
</comment>
<name>G9XSM1_DESHA</name>
<dbReference type="HOGENOM" id="CLU_3269018_0_0_9"/>
<dbReference type="Proteomes" id="UP000004416">
    <property type="component" value="Unassembled WGS sequence"/>
</dbReference>
<evidence type="ECO:0000313" key="2">
    <source>
        <dbReference type="Proteomes" id="UP000004416"/>
    </source>
</evidence>
<dbReference type="EMBL" id="AFZX01000104">
    <property type="protein sequence ID" value="EHL05360.1"/>
    <property type="molecule type" value="Genomic_DNA"/>
</dbReference>
<reference evidence="1 2" key="1">
    <citation type="submission" date="2011-08" db="EMBL/GenBank/DDBJ databases">
        <authorList>
            <person name="Weinstock G."/>
            <person name="Sodergren E."/>
            <person name="Clifton S."/>
            <person name="Fulton L."/>
            <person name="Fulton B."/>
            <person name="Courtney L."/>
            <person name="Fronick C."/>
            <person name="Harrison M."/>
            <person name="Strong C."/>
            <person name="Farmer C."/>
            <person name="Delahaunty K."/>
            <person name="Markovic C."/>
            <person name="Hall O."/>
            <person name="Minx P."/>
            <person name="Tomlinson C."/>
            <person name="Mitreva M."/>
            <person name="Hou S."/>
            <person name="Chen J."/>
            <person name="Wollam A."/>
            <person name="Pepin K.H."/>
            <person name="Johnson M."/>
            <person name="Bhonagiri V."/>
            <person name="Zhang X."/>
            <person name="Suruliraj S."/>
            <person name="Warren W."/>
            <person name="Chinwalla A."/>
            <person name="Mardis E.R."/>
            <person name="Wilson R.K."/>
        </authorList>
    </citation>
    <scope>NUCLEOTIDE SEQUENCE [LARGE SCALE GENOMIC DNA]</scope>
    <source>
        <strain evidence="1 2">DP7</strain>
    </source>
</reference>